<feature type="compositionally biased region" description="Low complexity" evidence="1">
    <location>
        <begin position="692"/>
        <end position="705"/>
    </location>
</feature>
<keyword evidence="2" id="KW-0812">Transmembrane</keyword>
<feature type="compositionally biased region" description="Polar residues" evidence="1">
    <location>
        <begin position="527"/>
        <end position="541"/>
    </location>
</feature>
<feature type="compositionally biased region" description="Basic and acidic residues" evidence="1">
    <location>
        <begin position="588"/>
        <end position="605"/>
    </location>
</feature>
<feature type="compositionally biased region" description="Basic and acidic residues" evidence="1">
    <location>
        <begin position="150"/>
        <end position="170"/>
    </location>
</feature>
<feature type="region of interest" description="Disordered" evidence="1">
    <location>
        <begin position="1"/>
        <end position="21"/>
    </location>
</feature>
<reference evidence="3" key="1">
    <citation type="submission" date="2020-11" db="EMBL/GenBank/DDBJ databases">
        <authorList>
            <person name="Tran Van P."/>
        </authorList>
    </citation>
    <scope>NUCLEOTIDE SEQUENCE</scope>
</reference>
<name>A0A7R8WAK9_9CRUS</name>
<evidence type="ECO:0000256" key="1">
    <source>
        <dbReference type="SAM" id="MobiDB-lite"/>
    </source>
</evidence>
<feature type="region of interest" description="Disordered" evidence="1">
    <location>
        <begin position="141"/>
        <end position="222"/>
    </location>
</feature>
<organism evidence="3">
    <name type="scientific">Cyprideis torosa</name>
    <dbReference type="NCBI Taxonomy" id="163714"/>
    <lineage>
        <taxon>Eukaryota</taxon>
        <taxon>Metazoa</taxon>
        <taxon>Ecdysozoa</taxon>
        <taxon>Arthropoda</taxon>
        <taxon>Crustacea</taxon>
        <taxon>Oligostraca</taxon>
        <taxon>Ostracoda</taxon>
        <taxon>Podocopa</taxon>
        <taxon>Podocopida</taxon>
        <taxon>Cytherocopina</taxon>
        <taxon>Cytheroidea</taxon>
        <taxon>Cytherideidae</taxon>
        <taxon>Cyprideis</taxon>
    </lineage>
</organism>
<feature type="transmembrane region" description="Helical" evidence="2">
    <location>
        <begin position="31"/>
        <end position="59"/>
    </location>
</feature>
<proteinExistence type="predicted"/>
<evidence type="ECO:0000256" key="2">
    <source>
        <dbReference type="SAM" id="Phobius"/>
    </source>
</evidence>
<keyword evidence="2" id="KW-0472">Membrane</keyword>
<protein>
    <submittedName>
        <fullName evidence="3">Uncharacterized protein</fullName>
    </submittedName>
</protein>
<feature type="compositionally biased region" description="Basic and acidic residues" evidence="1">
    <location>
        <begin position="197"/>
        <end position="222"/>
    </location>
</feature>
<accession>A0A7R8WAK9</accession>
<feature type="region of interest" description="Disordered" evidence="1">
    <location>
        <begin position="256"/>
        <end position="275"/>
    </location>
</feature>
<feature type="compositionally biased region" description="Low complexity" evidence="1">
    <location>
        <begin position="87"/>
        <end position="97"/>
    </location>
</feature>
<feature type="compositionally biased region" description="Low complexity" evidence="1">
    <location>
        <begin position="809"/>
        <end position="827"/>
    </location>
</feature>
<gene>
    <name evidence="3" type="ORF">CTOB1V02_LOCUS4771</name>
</gene>
<feature type="compositionally biased region" description="Basic and acidic residues" evidence="1">
    <location>
        <begin position="256"/>
        <end position="267"/>
    </location>
</feature>
<feature type="region of interest" description="Disordered" evidence="1">
    <location>
        <begin position="403"/>
        <end position="860"/>
    </location>
</feature>
<feature type="compositionally biased region" description="Basic and acidic residues" evidence="1">
    <location>
        <begin position="782"/>
        <end position="791"/>
    </location>
</feature>
<feature type="compositionally biased region" description="Polar residues" evidence="1">
    <location>
        <begin position="347"/>
        <end position="373"/>
    </location>
</feature>
<feature type="region of interest" description="Disordered" evidence="1">
    <location>
        <begin position="64"/>
        <end position="97"/>
    </location>
</feature>
<evidence type="ECO:0000313" key="3">
    <source>
        <dbReference type="EMBL" id="CAD7226857.1"/>
    </source>
</evidence>
<feature type="region of interest" description="Disordered" evidence="1">
    <location>
        <begin position="315"/>
        <end position="387"/>
    </location>
</feature>
<dbReference type="EMBL" id="OB660952">
    <property type="protein sequence ID" value="CAD7226857.1"/>
    <property type="molecule type" value="Genomic_DNA"/>
</dbReference>
<feature type="compositionally biased region" description="Basic and acidic residues" evidence="1">
    <location>
        <begin position="746"/>
        <end position="760"/>
    </location>
</feature>
<keyword evidence="2" id="KW-1133">Transmembrane helix</keyword>
<dbReference type="AlphaFoldDB" id="A0A7R8WAK9"/>
<feature type="compositionally biased region" description="Low complexity" evidence="1">
    <location>
        <begin position="792"/>
        <end position="801"/>
    </location>
</feature>
<sequence>MVFQEGGLAEEEEPQPPWEGQLDGRNLGTGLWFGLLMIILCSIYWSSMFLTALACLWLTEAFSDEDEGGNGSRRTSADDPNGLDSDSGNSGTVTSTTGKTKFKERIVLYHPLPDKRRVKRDIWSLLPFKLRPEIFRRVSDAEKRRRRNHESREQLVQDRAGKGERERMGETFRWWNPLKKSTGGNKNGTLATGRGGKGHDRNQLDKKQADKRKSTSTEKSLELEVTGPMARGSQKDAFLNSSKFFETVEVLAHSSDRKTVVRPRRSDASPADGETHTLLQTKGMTQRHPPAPILAKHVTKGEFVPDVLDQRTYTDAVPFKTPDREVLPTVSKPRTSLPRPPDYKVSPRTQEPEGSSPSTKRSGRETSSLSPQRSGKGDWGPAAKGAVDPETGYFYLKEIPLRAGFPGQCLPHPALPTTDDRGGKEVLPPPVPSRKTAPRTPPPTPASTEVDLRAPGPGPEELGLKRPSGEDVSEDTVRPQKRKKGSITRPQPPPDPTNGTRPDTPSPRRTEEQKIPSPALTEEQGIRSPTRTEAQGRSASSQKDDQGTVSPARGSVGKVPSPSRGSVGKGAPSPSRGSVGKGVPSPARSEKQEQTASAIHRDPKEGPPFAALETLQEIPSPGSTDALQVIPSPKSTGDMAVPVVSPVQVTRMVYKSPKDVRGRQKYRMKDVGGSAPPSTSADPGVRKKEGASVDTSLTSTSTVGTEEGKSKKKTKKKKKRWFSFLRGSRKTESKTGEVEGTTTASEEVRKQTDTAQDPRPHSRKSRKDIFLDQQATSPMDTEEGRGSERRGGQTSSSTQKSTMKERTSTTDSWLSSSPSSAAKSPTRTGGGSAKKRLKPPSKPPSQPDTARSTPTPAKMRKAVLAVKYQSLEDSEADSAGDSVREAAAFRPNTPMLRGAAVDKRIQTKRPLSPDDMRCSKVGSKTLLAVRSIPKFRVVKNKIDQDYLCQYQT</sequence>
<feature type="compositionally biased region" description="Basic residues" evidence="1">
    <location>
        <begin position="710"/>
        <end position="721"/>
    </location>
</feature>
<feature type="compositionally biased region" description="Basic and acidic residues" evidence="1">
    <location>
        <begin position="656"/>
        <end position="670"/>
    </location>
</feature>